<dbReference type="GO" id="GO:0009289">
    <property type="term" value="C:pilus"/>
    <property type="evidence" value="ECO:0007669"/>
    <property type="project" value="InterPro"/>
</dbReference>
<name>A0A250AZD5_9GAMM</name>
<dbReference type="Proteomes" id="UP000217182">
    <property type="component" value="Chromosome"/>
</dbReference>
<feature type="chain" id="PRO_5012038234" evidence="1">
    <location>
        <begin position="25"/>
        <end position="166"/>
    </location>
</feature>
<dbReference type="Gene3D" id="2.60.40.1090">
    <property type="entry name" value="Fimbrial-type adhesion domain"/>
    <property type="match status" value="1"/>
</dbReference>
<dbReference type="KEGG" id="gqu:AWC35_07610"/>
<keyword evidence="1" id="KW-0732">Signal</keyword>
<dbReference type="InterPro" id="IPR000259">
    <property type="entry name" value="Adhesion_dom_fimbrial"/>
</dbReference>
<evidence type="ECO:0000259" key="2">
    <source>
        <dbReference type="Pfam" id="PF00419"/>
    </source>
</evidence>
<evidence type="ECO:0000256" key="1">
    <source>
        <dbReference type="SAM" id="SignalP"/>
    </source>
</evidence>
<evidence type="ECO:0000313" key="4">
    <source>
        <dbReference type="Proteomes" id="UP000217182"/>
    </source>
</evidence>
<dbReference type="OrthoDB" id="7018672at2"/>
<dbReference type="PANTHER" id="PTHR33420:SF26">
    <property type="entry name" value="FIMBRIAL SUBUNIT"/>
    <property type="match status" value="1"/>
</dbReference>
<dbReference type="EMBL" id="CP014136">
    <property type="protein sequence ID" value="ATA19221.1"/>
    <property type="molecule type" value="Genomic_DNA"/>
</dbReference>
<gene>
    <name evidence="3" type="ORF">AWC35_07610</name>
</gene>
<keyword evidence="4" id="KW-1185">Reference proteome</keyword>
<dbReference type="Pfam" id="PF00419">
    <property type="entry name" value="Fimbrial"/>
    <property type="match status" value="1"/>
</dbReference>
<dbReference type="GO" id="GO:0043709">
    <property type="term" value="P:cell adhesion involved in single-species biofilm formation"/>
    <property type="evidence" value="ECO:0007669"/>
    <property type="project" value="TreeGrafter"/>
</dbReference>
<organism evidence="3 4">
    <name type="scientific">Gibbsiella quercinecans</name>
    <dbReference type="NCBI Taxonomy" id="929813"/>
    <lineage>
        <taxon>Bacteria</taxon>
        <taxon>Pseudomonadati</taxon>
        <taxon>Pseudomonadota</taxon>
        <taxon>Gammaproteobacteria</taxon>
        <taxon>Enterobacterales</taxon>
        <taxon>Yersiniaceae</taxon>
        <taxon>Gibbsiella</taxon>
    </lineage>
</organism>
<dbReference type="PANTHER" id="PTHR33420">
    <property type="entry name" value="FIMBRIAL SUBUNIT ELFA-RELATED"/>
    <property type="match status" value="1"/>
</dbReference>
<dbReference type="InterPro" id="IPR036937">
    <property type="entry name" value="Adhesion_dom_fimbrial_sf"/>
</dbReference>
<dbReference type="AlphaFoldDB" id="A0A250AZD5"/>
<evidence type="ECO:0000313" key="3">
    <source>
        <dbReference type="EMBL" id="ATA19221.1"/>
    </source>
</evidence>
<protein>
    <submittedName>
        <fullName evidence="3">Pilus assembly protein</fullName>
    </submittedName>
</protein>
<feature type="domain" description="Fimbrial-type adhesion" evidence="2">
    <location>
        <begin position="33"/>
        <end position="165"/>
    </location>
</feature>
<dbReference type="SUPFAM" id="SSF49401">
    <property type="entry name" value="Bacterial adhesins"/>
    <property type="match status" value="1"/>
</dbReference>
<feature type="signal peptide" evidence="1">
    <location>
        <begin position="1"/>
        <end position="24"/>
    </location>
</feature>
<dbReference type="InterPro" id="IPR050263">
    <property type="entry name" value="Bact_Fimbrial_Adh_Pro"/>
</dbReference>
<dbReference type="InterPro" id="IPR008966">
    <property type="entry name" value="Adhesion_dom_sf"/>
</dbReference>
<reference evidence="3 4" key="1">
    <citation type="submission" date="2016-01" db="EMBL/GenBank/DDBJ databases">
        <authorList>
            <person name="Oliw E.H."/>
        </authorList>
    </citation>
    <scope>NUCLEOTIDE SEQUENCE [LARGE SCALE GENOMIC DNA]</scope>
    <source>
        <strain evidence="3 4">FRB97</strain>
    </source>
</reference>
<dbReference type="RefSeq" id="WP_095845828.1">
    <property type="nucleotide sequence ID" value="NZ_CP014136.1"/>
</dbReference>
<proteinExistence type="predicted"/>
<accession>A0A250AZD5</accession>
<sequence length="166" mass="17847">MFNSGRRLFYFLFVSVPFSSVAVAADNQGTPIVISGTVVAPPPCVINEDRTIDVEFGTVGVNKIDGNRYMQRLNYTVKCEFLDSSKQLQMKIVGSVTSFDASAITTNVTGLGIRLLANGNALTINSPFNIDYTNLPALDAVPVKSTTATLAEGEFTSGATMLVDYF</sequence>